<dbReference type="InterPro" id="IPR006442">
    <property type="entry name" value="Antitoxin_Phd/YefM"/>
</dbReference>
<evidence type="ECO:0000256" key="2">
    <source>
        <dbReference type="RuleBase" id="RU362080"/>
    </source>
</evidence>
<evidence type="ECO:0000313" key="4">
    <source>
        <dbReference type="Proteomes" id="UP000076925"/>
    </source>
</evidence>
<comment type="similarity">
    <text evidence="1 2">Belongs to the phD/YefM antitoxin family.</text>
</comment>
<dbReference type="EMBL" id="ANNX02000030">
    <property type="protein sequence ID" value="KYC40270.1"/>
    <property type="molecule type" value="Genomic_DNA"/>
</dbReference>
<dbReference type="OrthoDB" id="9800503at2"/>
<dbReference type="PANTHER" id="PTHR35377:SF8">
    <property type="entry name" value="ANTITOXIN VAPB22"/>
    <property type="match status" value="1"/>
</dbReference>
<protein>
    <recommendedName>
        <fullName evidence="2">Antitoxin</fullName>
    </recommendedName>
</protein>
<dbReference type="PANTHER" id="PTHR35377">
    <property type="entry name" value="ANTITOXIN VAPB49-RELATED-RELATED"/>
    <property type="match status" value="1"/>
</dbReference>
<dbReference type="InterPro" id="IPR036165">
    <property type="entry name" value="YefM-like_sf"/>
</dbReference>
<evidence type="ECO:0000256" key="1">
    <source>
        <dbReference type="ARBA" id="ARBA00009981"/>
    </source>
</evidence>
<gene>
    <name evidence="3" type="ORF">WA1_27445</name>
</gene>
<dbReference type="AlphaFoldDB" id="A0A139X6F5"/>
<accession>A0A139X6F5</accession>
<dbReference type="Proteomes" id="UP000076925">
    <property type="component" value="Unassembled WGS sequence"/>
</dbReference>
<organism evidence="3 4">
    <name type="scientific">Scytonema hofmannii PCC 7110</name>
    <dbReference type="NCBI Taxonomy" id="128403"/>
    <lineage>
        <taxon>Bacteria</taxon>
        <taxon>Bacillati</taxon>
        <taxon>Cyanobacteriota</taxon>
        <taxon>Cyanophyceae</taxon>
        <taxon>Nostocales</taxon>
        <taxon>Scytonemataceae</taxon>
        <taxon>Scytonema</taxon>
    </lineage>
</organism>
<dbReference type="NCBIfam" id="TIGR01552">
    <property type="entry name" value="phd_fam"/>
    <property type="match status" value="1"/>
</dbReference>
<sequence>MESIGSYEAKTHLPSLLERVAKGEEFTITKHGVPIARLVPVEKEQQRDVRDVIEELKKFRKGHILGGLSVREMINEGRK</sequence>
<proteinExistence type="inferred from homology"/>
<dbReference type="Gene3D" id="3.40.1620.10">
    <property type="entry name" value="YefM-like domain"/>
    <property type="match status" value="1"/>
</dbReference>
<dbReference type="InterPro" id="IPR051416">
    <property type="entry name" value="phD-YefM_TA_antitoxins"/>
</dbReference>
<dbReference type="RefSeq" id="WP_017745592.1">
    <property type="nucleotide sequence ID" value="NZ_KQ976354.1"/>
</dbReference>
<dbReference type="STRING" id="128403.WA1_27445"/>
<dbReference type="SUPFAM" id="SSF143120">
    <property type="entry name" value="YefM-like"/>
    <property type="match status" value="1"/>
</dbReference>
<evidence type="ECO:0000313" key="3">
    <source>
        <dbReference type="EMBL" id="KYC40270.1"/>
    </source>
</evidence>
<comment type="caution">
    <text evidence="3">The sequence shown here is derived from an EMBL/GenBank/DDBJ whole genome shotgun (WGS) entry which is preliminary data.</text>
</comment>
<keyword evidence="4" id="KW-1185">Reference proteome</keyword>
<dbReference type="Pfam" id="PF02604">
    <property type="entry name" value="PhdYeFM_antitox"/>
    <property type="match status" value="1"/>
</dbReference>
<reference evidence="3 4" key="1">
    <citation type="journal article" date="2013" name="Genome Biol. Evol.">
        <title>Genomes of Stigonematalean cyanobacteria (subsection V) and the evolution of oxygenic photosynthesis from prokaryotes to plastids.</title>
        <authorList>
            <person name="Dagan T."/>
            <person name="Roettger M."/>
            <person name="Stucken K."/>
            <person name="Landan G."/>
            <person name="Koch R."/>
            <person name="Major P."/>
            <person name="Gould S.B."/>
            <person name="Goremykin V.V."/>
            <person name="Rippka R."/>
            <person name="Tandeau de Marsac N."/>
            <person name="Gugger M."/>
            <person name="Lockhart P.J."/>
            <person name="Allen J.F."/>
            <person name="Brune I."/>
            <person name="Maus I."/>
            <person name="Puhler A."/>
            <person name="Martin W.F."/>
        </authorList>
    </citation>
    <scope>NUCLEOTIDE SEQUENCE [LARGE SCALE GENOMIC DNA]</scope>
    <source>
        <strain evidence="3 4">PCC 7110</strain>
    </source>
</reference>
<name>A0A139X6F5_9CYAN</name>
<comment type="function">
    <text evidence="2">Antitoxin component of a type II toxin-antitoxin (TA) system.</text>
</comment>